<gene>
    <name evidence="2" type="ORF">WA026_020999</name>
</gene>
<evidence type="ECO:0000256" key="1">
    <source>
        <dbReference type="SAM" id="Phobius"/>
    </source>
</evidence>
<feature type="transmembrane region" description="Helical" evidence="1">
    <location>
        <begin position="12"/>
        <end position="34"/>
    </location>
</feature>
<dbReference type="Proteomes" id="UP001431783">
    <property type="component" value="Unassembled WGS sequence"/>
</dbReference>
<protein>
    <recommendedName>
        <fullName evidence="4">Secreted protein</fullName>
    </recommendedName>
</protein>
<accession>A0AAW1VI63</accession>
<evidence type="ECO:0008006" key="4">
    <source>
        <dbReference type="Google" id="ProtNLM"/>
    </source>
</evidence>
<keyword evidence="1" id="KW-1133">Transmembrane helix</keyword>
<evidence type="ECO:0000313" key="3">
    <source>
        <dbReference type="Proteomes" id="UP001431783"/>
    </source>
</evidence>
<keyword evidence="1" id="KW-0472">Membrane</keyword>
<organism evidence="2 3">
    <name type="scientific">Henosepilachna vigintioctopunctata</name>
    <dbReference type="NCBI Taxonomy" id="420089"/>
    <lineage>
        <taxon>Eukaryota</taxon>
        <taxon>Metazoa</taxon>
        <taxon>Ecdysozoa</taxon>
        <taxon>Arthropoda</taxon>
        <taxon>Hexapoda</taxon>
        <taxon>Insecta</taxon>
        <taxon>Pterygota</taxon>
        <taxon>Neoptera</taxon>
        <taxon>Endopterygota</taxon>
        <taxon>Coleoptera</taxon>
        <taxon>Polyphaga</taxon>
        <taxon>Cucujiformia</taxon>
        <taxon>Coccinelloidea</taxon>
        <taxon>Coccinellidae</taxon>
        <taxon>Epilachninae</taxon>
        <taxon>Epilachnini</taxon>
        <taxon>Henosepilachna</taxon>
    </lineage>
</organism>
<keyword evidence="3" id="KW-1185">Reference proteome</keyword>
<proteinExistence type="predicted"/>
<comment type="caution">
    <text evidence="2">The sequence shown here is derived from an EMBL/GenBank/DDBJ whole genome shotgun (WGS) entry which is preliminary data.</text>
</comment>
<reference evidence="2 3" key="1">
    <citation type="submission" date="2023-03" db="EMBL/GenBank/DDBJ databases">
        <title>Genome insight into feeding habits of ladybird beetles.</title>
        <authorList>
            <person name="Li H.-S."/>
            <person name="Huang Y.-H."/>
            <person name="Pang H."/>
        </authorList>
    </citation>
    <scope>NUCLEOTIDE SEQUENCE [LARGE SCALE GENOMIC DNA]</scope>
    <source>
        <strain evidence="2">SYSU_2023b</strain>
        <tissue evidence="2">Whole body</tissue>
    </source>
</reference>
<dbReference type="AlphaFoldDB" id="A0AAW1VI63"/>
<name>A0AAW1VI63_9CUCU</name>
<evidence type="ECO:0000313" key="2">
    <source>
        <dbReference type="EMBL" id="KAK9892621.1"/>
    </source>
</evidence>
<sequence length="146" mass="17441">MFTSHTPRTVQNAFFLPLLAHICLRAELSTYLVLLCDRRKSRRYFVVITEQLDAGRLFVNRSHFLVSFRHSECRRERSILQYCYENCAGGKFNFQFLGKISECWCRFSYVESKETVNLNRKKRGIHRLSHQRKNMYPVSEKELSNH</sequence>
<dbReference type="EMBL" id="JARQZJ010000136">
    <property type="protein sequence ID" value="KAK9892621.1"/>
    <property type="molecule type" value="Genomic_DNA"/>
</dbReference>
<keyword evidence="1" id="KW-0812">Transmembrane</keyword>